<dbReference type="InterPro" id="IPR036291">
    <property type="entry name" value="NAD(P)-bd_dom_sf"/>
</dbReference>
<dbReference type="Proteomes" id="UP000054858">
    <property type="component" value="Unassembled WGS sequence"/>
</dbReference>
<protein>
    <submittedName>
        <fullName evidence="2">CoA-binding protein</fullName>
    </submittedName>
</protein>
<dbReference type="Gene3D" id="3.40.50.720">
    <property type="entry name" value="NAD(P)-binding Rossmann-like Domain"/>
    <property type="match status" value="1"/>
</dbReference>
<dbReference type="EMBL" id="LNYP01000031">
    <property type="protein sequence ID" value="KTD37170.1"/>
    <property type="molecule type" value="Genomic_DNA"/>
</dbReference>
<organism evidence="2 3">
    <name type="scientific">Legionella oakridgensis</name>
    <dbReference type="NCBI Taxonomy" id="29423"/>
    <lineage>
        <taxon>Bacteria</taxon>
        <taxon>Pseudomonadati</taxon>
        <taxon>Pseudomonadota</taxon>
        <taxon>Gammaproteobacteria</taxon>
        <taxon>Legionellales</taxon>
        <taxon>Legionellaceae</taxon>
        <taxon>Legionella</taxon>
    </lineage>
</organism>
<dbReference type="Pfam" id="PF13380">
    <property type="entry name" value="CoA_binding_2"/>
    <property type="match status" value="1"/>
</dbReference>
<sequence>MDDKIKQFFTSKGYAVVGASTNREKYGNKVLRCYLQHHKKVIPVHPKETMIEGVPCVQTINNLPDDVYSISMVTPPAITEKIVEQAIAKGIKNIWMQPGAESEKAMNECVENNINVIANGPCILAVMGYKDR</sequence>
<dbReference type="SMART" id="SM00881">
    <property type="entry name" value="CoA_binding"/>
    <property type="match status" value="1"/>
</dbReference>
<dbReference type="PATRIC" id="fig|29423.5.peg.2420"/>
<comment type="caution">
    <text evidence="2">The sequence shown here is derived from an EMBL/GenBank/DDBJ whole genome shotgun (WGS) entry which is preliminary data.</text>
</comment>
<name>A0A0W0WXX6_9GAMM</name>
<dbReference type="PANTHER" id="PTHR33303:SF2">
    <property type="entry name" value="COA-BINDING DOMAIN-CONTAINING PROTEIN"/>
    <property type="match status" value="1"/>
</dbReference>
<dbReference type="SUPFAM" id="SSF51735">
    <property type="entry name" value="NAD(P)-binding Rossmann-fold domains"/>
    <property type="match status" value="1"/>
</dbReference>
<evidence type="ECO:0000313" key="2">
    <source>
        <dbReference type="EMBL" id="KTD37170.1"/>
    </source>
</evidence>
<reference evidence="2 3" key="1">
    <citation type="submission" date="2015-11" db="EMBL/GenBank/DDBJ databases">
        <title>Genomic analysis of 38 Legionella species identifies large and diverse effector repertoires.</title>
        <authorList>
            <person name="Burstein D."/>
            <person name="Amaro F."/>
            <person name="Zusman T."/>
            <person name="Lifshitz Z."/>
            <person name="Cohen O."/>
            <person name="Gilbert J.A."/>
            <person name="Pupko T."/>
            <person name="Shuman H.A."/>
            <person name="Segal G."/>
        </authorList>
    </citation>
    <scope>NUCLEOTIDE SEQUENCE [LARGE SCALE GENOMIC DNA]</scope>
    <source>
        <strain evidence="2 3">Oak Ridge-10</strain>
    </source>
</reference>
<feature type="domain" description="CoA-binding" evidence="1">
    <location>
        <begin position="8"/>
        <end position="100"/>
    </location>
</feature>
<evidence type="ECO:0000259" key="1">
    <source>
        <dbReference type="SMART" id="SM00881"/>
    </source>
</evidence>
<dbReference type="PANTHER" id="PTHR33303">
    <property type="entry name" value="CYTOPLASMIC PROTEIN-RELATED"/>
    <property type="match status" value="1"/>
</dbReference>
<dbReference type="AlphaFoldDB" id="A0A0W0WXX6"/>
<proteinExistence type="predicted"/>
<accession>A0A0W0WXX6</accession>
<evidence type="ECO:0000313" key="3">
    <source>
        <dbReference type="Proteomes" id="UP000054858"/>
    </source>
</evidence>
<gene>
    <name evidence="2" type="ORF">Loak_2306</name>
</gene>
<dbReference type="InterPro" id="IPR003781">
    <property type="entry name" value="CoA-bd"/>
</dbReference>